<organism evidence="1">
    <name type="scientific">mine drainage metagenome</name>
    <dbReference type="NCBI Taxonomy" id="410659"/>
    <lineage>
        <taxon>unclassified sequences</taxon>
        <taxon>metagenomes</taxon>
        <taxon>ecological metagenomes</taxon>
    </lineage>
</organism>
<sequence length="117" mass="12788">MKVIGIARVIFRDEQELAGIRTDFLHCAHGGLNAKGIKFLIQIVETGREQVGVHWCQFIPGIAQVHGGVKRSGVFLPLVSEPMFDAGHCVKNLFFQSQQGAREGGCQMGHHGLVPKV</sequence>
<protein>
    <submittedName>
        <fullName evidence="1">Uncharacterized protein</fullName>
    </submittedName>
</protein>
<accession>A0A3P3ZRZ1</accession>
<gene>
    <name evidence="1" type="ORF">CARN8_6610003</name>
</gene>
<evidence type="ECO:0000313" key="1">
    <source>
        <dbReference type="EMBL" id="VAY89412.1"/>
    </source>
</evidence>
<proteinExistence type="predicted"/>
<name>A0A3P3ZRZ1_9ZZZZ</name>
<dbReference type="AlphaFoldDB" id="A0A3P3ZRZ1"/>
<dbReference type="EMBL" id="UOYP01000625">
    <property type="protein sequence ID" value="VAY89412.1"/>
    <property type="molecule type" value="Genomic_DNA"/>
</dbReference>
<reference evidence="1" key="1">
    <citation type="submission" date="2018-10" db="EMBL/GenBank/DDBJ databases">
        <authorList>
            <person name="Plewniak F."/>
        </authorList>
    </citation>
    <scope>NUCLEOTIDE SEQUENCE</scope>
</reference>